<dbReference type="InterPro" id="IPR027417">
    <property type="entry name" value="P-loop_NTPase"/>
</dbReference>
<keyword evidence="11" id="KW-1185">Reference proteome</keyword>
<accession>A0ABS2L6S7</accession>
<evidence type="ECO:0000256" key="5">
    <source>
        <dbReference type="ARBA" id="ARBA00022741"/>
    </source>
</evidence>
<keyword evidence="4 9" id="KW-0808">Transferase</keyword>
<dbReference type="Proteomes" id="UP000776164">
    <property type="component" value="Unassembled WGS sequence"/>
</dbReference>
<dbReference type="RefSeq" id="WP_307827176.1">
    <property type="nucleotide sequence ID" value="NZ_BAAAHT010000002.1"/>
</dbReference>
<dbReference type="PANTHER" id="PTHR43442:SF3">
    <property type="entry name" value="GLUCONOKINASE-RELATED"/>
    <property type="match status" value="1"/>
</dbReference>
<dbReference type="SUPFAM" id="SSF52540">
    <property type="entry name" value="P-loop containing nucleoside triphosphate hydrolases"/>
    <property type="match status" value="1"/>
</dbReference>
<evidence type="ECO:0000256" key="3">
    <source>
        <dbReference type="ARBA" id="ARBA00012054"/>
    </source>
</evidence>
<dbReference type="GO" id="GO:0046316">
    <property type="term" value="F:gluconokinase activity"/>
    <property type="evidence" value="ECO:0007669"/>
    <property type="project" value="UniProtKB-EC"/>
</dbReference>
<organism evidence="10 11">
    <name type="scientific">Subtercola frigoramans</name>
    <dbReference type="NCBI Taxonomy" id="120298"/>
    <lineage>
        <taxon>Bacteria</taxon>
        <taxon>Bacillati</taxon>
        <taxon>Actinomycetota</taxon>
        <taxon>Actinomycetes</taxon>
        <taxon>Micrococcales</taxon>
        <taxon>Microbacteriaceae</taxon>
        <taxon>Subtercola</taxon>
    </lineage>
</organism>
<comment type="catalytic activity">
    <reaction evidence="8 9">
        <text>D-gluconate + ATP = 6-phospho-D-gluconate + ADP + H(+)</text>
        <dbReference type="Rhea" id="RHEA:19433"/>
        <dbReference type="ChEBI" id="CHEBI:15378"/>
        <dbReference type="ChEBI" id="CHEBI:18391"/>
        <dbReference type="ChEBI" id="CHEBI:30616"/>
        <dbReference type="ChEBI" id="CHEBI:58759"/>
        <dbReference type="ChEBI" id="CHEBI:456216"/>
        <dbReference type="EC" id="2.7.1.12"/>
    </reaction>
</comment>
<evidence type="ECO:0000256" key="4">
    <source>
        <dbReference type="ARBA" id="ARBA00022679"/>
    </source>
</evidence>
<dbReference type="InterPro" id="IPR006001">
    <property type="entry name" value="Therm_gnt_kin"/>
</dbReference>
<dbReference type="EC" id="2.7.1.12" evidence="3 9"/>
<comment type="caution">
    <text evidence="10">The sequence shown here is derived from an EMBL/GenBank/DDBJ whole genome shotgun (WGS) entry which is preliminary data.</text>
</comment>
<keyword evidence="6 9" id="KW-0418">Kinase</keyword>
<dbReference type="InterPro" id="IPR031322">
    <property type="entry name" value="Shikimate/glucono_kinase"/>
</dbReference>
<proteinExistence type="inferred from homology"/>
<name>A0ABS2L6S7_9MICO</name>
<sequence>MTPLIEGQPIIVVMGVSGSGKSTIAAGLADELGWDFEDGDNLHSDENVAKMSAGIPLDDADRQPWLETISSWIVEHEMAGVPGVITCSALKRRYRDVLRERDVVFVHLAGSRGLIGDRLTQRSDHYMPPALLDSQLDSLEPPEPSENAITVNAEKTPAEEVAEIVAVLALRRR</sequence>
<gene>
    <name evidence="10" type="ORF">JOE66_002333</name>
</gene>
<dbReference type="Pfam" id="PF01202">
    <property type="entry name" value="SKI"/>
    <property type="match status" value="1"/>
</dbReference>
<reference evidence="10 11" key="1">
    <citation type="submission" date="2021-01" db="EMBL/GenBank/DDBJ databases">
        <title>Sequencing the genomes of 1000 actinobacteria strains.</title>
        <authorList>
            <person name="Klenk H.-P."/>
        </authorList>
    </citation>
    <scope>NUCLEOTIDE SEQUENCE [LARGE SCALE GENOMIC DNA]</scope>
    <source>
        <strain evidence="10 11">DSM 13057</strain>
    </source>
</reference>
<dbReference type="PANTHER" id="PTHR43442">
    <property type="entry name" value="GLUCONOKINASE-RELATED"/>
    <property type="match status" value="1"/>
</dbReference>
<evidence type="ECO:0000256" key="9">
    <source>
        <dbReference type="RuleBase" id="RU363066"/>
    </source>
</evidence>
<dbReference type="Gene3D" id="3.40.50.300">
    <property type="entry name" value="P-loop containing nucleotide triphosphate hydrolases"/>
    <property type="match status" value="1"/>
</dbReference>
<keyword evidence="5 9" id="KW-0547">Nucleotide-binding</keyword>
<evidence type="ECO:0000256" key="8">
    <source>
        <dbReference type="ARBA" id="ARBA00048090"/>
    </source>
</evidence>
<dbReference type="CDD" id="cd02021">
    <property type="entry name" value="GntK"/>
    <property type="match status" value="1"/>
</dbReference>
<comment type="pathway">
    <text evidence="1">Carbohydrate acid metabolism.</text>
</comment>
<comment type="similarity">
    <text evidence="2 9">Belongs to the gluconokinase GntK/GntV family.</text>
</comment>
<dbReference type="EMBL" id="JAFBBU010000001">
    <property type="protein sequence ID" value="MBM7472699.1"/>
    <property type="molecule type" value="Genomic_DNA"/>
</dbReference>
<keyword evidence="7 9" id="KW-0067">ATP-binding</keyword>
<protein>
    <recommendedName>
        <fullName evidence="3 9">Gluconokinase</fullName>
        <ecNumber evidence="3 9">2.7.1.12</ecNumber>
    </recommendedName>
</protein>
<evidence type="ECO:0000256" key="6">
    <source>
        <dbReference type="ARBA" id="ARBA00022777"/>
    </source>
</evidence>
<evidence type="ECO:0000256" key="2">
    <source>
        <dbReference type="ARBA" id="ARBA00008420"/>
    </source>
</evidence>
<evidence type="ECO:0000313" key="11">
    <source>
        <dbReference type="Proteomes" id="UP000776164"/>
    </source>
</evidence>
<evidence type="ECO:0000256" key="7">
    <source>
        <dbReference type="ARBA" id="ARBA00022840"/>
    </source>
</evidence>
<evidence type="ECO:0000313" key="10">
    <source>
        <dbReference type="EMBL" id="MBM7472699.1"/>
    </source>
</evidence>
<dbReference type="NCBIfam" id="TIGR01313">
    <property type="entry name" value="therm_gnt_kin"/>
    <property type="match status" value="1"/>
</dbReference>
<evidence type="ECO:0000256" key="1">
    <source>
        <dbReference type="ARBA" id="ARBA00004761"/>
    </source>
</evidence>